<dbReference type="GO" id="GO:0016874">
    <property type="term" value="F:ligase activity"/>
    <property type="evidence" value="ECO:0007669"/>
    <property type="project" value="UniProtKB-KW"/>
</dbReference>
<dbReference type="InterPro" id="IPR020845">
    <property type="entry name" value="AMP-binding_CS"/>
</dbReference>
<name>A0A140IDC3_9RHOO</name>
<dbReference type="Proteomes" id="UP000036902">
    <property type="component" value="Chromosome"/>
</dbReference>
<dbReference type="STRING" id="1134435.AC731_001555"/>
<dbReference type="KEGG" id="thu:AC731_001555"/>
<dbReference type="InterPro" id="IPR045851">
    <property type="entry name" value="AMP-bd_C_sf"/>
</dbReference>
<organism evidence="3 4">
    <name type="scientific">Thauera humireducens</name>
    <dbReference type="NCBI Taxonomy" id="1134435"/>
    <lineage>
        <taxon>Bacteria</taxon>
        <taxon>Pseudomonadati</taxon>
        <taxon>Pseudomonadota</taxon>
        <taxon>Betaproteobacteria</taxon>
        <taxon>Rhodocyclales</taxon>
        <taxon>Zoogloeaceae</taxon>
        <taxon>Thauera</taxon>
    </lineage>
</organism>
<sequence>MAEFSWLDVLASHDKDAPLLDSGQRRWRATEIADELRALQPRLAASKVVAVLADNGPAWVMADLGTQLAGKVHLPLPAFFTPAQLRHALEHSAADTVLTDMPERIGALDLGFCHTGRWQGLYWMRRIVPAVSLPEGTAKISYTSGSTGAPKGVCLSREGLLDTAGAVGEATAALALQCHLAALPLGLLLENVAGVYAALLRGIPVHLPPLGTMGWQGGAGFDPARLDAVVRESGAVSLILVPELLKVWSLWLAARGLMASERLRFVAVGGARVAPGLLELARARGIPAYQGYGFTEAGSVVSLNLPGDDGEDAGSPLPHVRLSVREGEVVVHARAFLGYVGGVRATSGAFSSGDLGHLDERGHLHLDGRRGNRLITSYGRNVSPEWVESLLLADAGVAQAVVVGDGRPQLAALIVPSPGADPAALAALIDRVNAALPDYARVRHWLAVQPFTVDNGLATGNGRPVRTRVIEHHSMQIDALYAASSNETNANDKEANDVFP</sequence>
<dbReference type="InterPro" id="IPR050237">
    <property type="entry name" value="ATP-dep_AMP-bd_enzyme"/>
</dbReference>
<reference evidence="4" key="1">
    <citation type="submission" date="2016-03" db="EMBL/GenBank/DDBJ databases">
        <authorList>
            <person name="Ma C."/>
            <person name="Zhou S."/>
            <person name="Yang G."/>
        </authorList>
    </citation>
    <scope>NUCLEOTIDE SEQUENCE [LARGE SCALE GENOMIC DNA]</scope>
    <source>
        <strain evidence="4">SgZ-1</strain>
    </source>
</reference>
<dbReference type="Gene3D" id="3.40.50.12780">
    <property type="entry name" value="N-terminal domain of ligase-like"/>
    <property type="match status" value="1"/>
</dbReference>
<dbReference type="PANTHER" id="PTHR43767">
    <property type="entry name" value="LONG-CHAIN-FATTY-ACID--COA LIGASE"/>
    <property type="match status" value="1"/>
</dbReference>
<protein>
    <submittedName>
        <fullName evidence="3">AMP-dependent synthetase</fullName>
    </submittedName>
</protein>
<dbReference type="Pfam" id="PF00501">
    <property type="entry name" value="AMP-binding"/>
    <property type="match status" value="1"/>
</dbReference>
<gene>
    <name evidence="3" type="ORF">AC731_001555</name>
</gene>
<dbReference type="InterPro" id="IPR042099">
    <property type="entry name" value="ANL_N_sf"/>
</dbReference>
<dbReference type="Gene3D" id="3.30.300.30">
    <property type="match status" value="1"/>
</dbReference>
<keyword evidence="4" id="KW-1185">Reference proteome</keyword>
<dbReference type="EMBL" id="CP014646">
    <property type="protein sequence ID" value="AMO35748.1"/>
    <property type="molecule type" value="Genomic_DNA"/>
</dbReference>
<dbReference type="AlphaFoldDB" id="A0A140IDC3"/>
<evidence type="ECO:0000313" key="4">
    <source>
        <dbReference type="Proteomes" id="UP000036902"/>
    </source>
</evidence>
<proteinExistence type="predicted"/>
<evidence type="ECO:0000313" key="3">
    <source>
        <dbReference type="EMBL" id="AMO35748.1"/>
    </source>
</evidence>
<accession>A0A140IDC3</accession>
<evidence type="ECO:0000256" key="1">
    <source>
        <dbReference type="ARBA" id="ARBA00022598"/>
    </source>
</evidence>
<dbReference type="PROSITE" id="PS00455">
    <property type="entry name" value="AMP_BINDING"/>
    <property type="match status" value="1"/>
</dbReference>
<dbReference type="SUPFAM" id="SSF56801">
    <property type="entry name" value="Acetyl-CoA synthetase-like"/>
    <property type="match status" value="1"/>
</dbReference>
<dbReference type="InterPro" id="IPR000873">
    <property type="entry name" value="AMP-dep_synth/lig_dom"/>
</dbReference>
<evidence type="ECO:0000259" key="2">
    <source>
        <dbReference type="Pfam" id="PF00501"/>
    </source>
</evidence>
<dbReference type="Pfam" id="PF23562">
    <property type="entry name" value="AMP-binding_C_3"/>
    <property type="match status" value="1"/>
</dbReference>
<keyword evidence="1" id="KW-0436">Ligase</keyword>
<feature type="domain" description="AMP-dependent synthetase/ligase" evidence="2">
    <location>
        <begin position="29"/>
        <end position="326"/>
    </location>
</feature>
<dbReference type="PANTHER" id="PTHR43767:SF8">
    <property type="entry name" value="LONG-CHAIN-FATTY-ACID--COA LIGASE"/>
    <property type="match status" value="1"/>
</dbReference>
<dbReference type="RefSeq" id="WP_048708839.1">
    <property type="nucleotide sequence ID" value="NZ_CP014646.1"/>
</dbReference>